<dbReference type="Proteomes" id="UP000799750">
    <property type="component" value="Unassembled WGS sequence"/>
</dbReference>
<keyword evidence="2" id="KW-1185">Reference proteome</keyword>
<gene>
    <name evidence="1" type="ORF">BU16DRAFT_397740</name>
</gene>
<proteinExistence type="predicted"/>
<dbReference type="EMBL" id="MU004189">
    <property type="protein sequence ID" value="KAF2495713.1"/>
    <property type="molecule type" value="Genomic_DNA"/>
</dbReference>
<protein>
    <submittedName>
        <fullName evidence="1">Uncharacterized protein</fullName>
    </submittedName>
</protein>
<dbReference type="AlphaFoldDB" id="A0A6A6QVG1"/>
<evidence type="ECO:0000313" key="2">
    <source>
        <dbReference type="Proteomes" id="UP000799750"/>
    </source>
</evidence>
<evidence type="ECO:0000313" key="1">
    <source>
        <dbReference type="EMBL" id="KAF2495713.1"/>
    </source>
</evidence>
<reference evidence="1" key="1">
    <citation type="journal article" date="2020" name="Stud. Mycol.">
        <title>101 Dothideomycetes genomes: a test case for predicting lifestyles and emergence of pathogens.</title>
        <authorList>
            <person name="Haridas S."/>
            <person name="Albert R."/>
            <person name="Binder M."/>
            <person name="Bloem J."/>
            <person name="Labutti K."/>
            <person name="Salamov A."/>
            <person name="Andreopoulos B."/>
            <person name="Baker S."/>
            <person name="Barry K."/>
            <person name="Bills G."/>
            <person name="Bluhm B."/>
            <person name="Cannon C."/>
            <person name="Castanera R."/>
            <person name="Culley D."/>
            <person name="Daum C."/>
            <person name="Ezra D."/>
            <person name="Gonzalez J."/>
            <person name="Henrissat B."/>
            <person name="Kuo A."/>
            <person name="Liang C."/>
            <person name="Lipzen A."/>
            <person name="Lutzoni F."/>
            <person name="Magnuson J."/>
            <person name="Mondo S."/>
            <person name="Nolan M."/>
            <person name="Ohm R."/>
            <person name="Pangilinan J."/>
            <person name="Park H.-J."/>
            <person name="Ramirez L."/>
            <person name="Alfaro M."/>
            <person name="Sun H."/>
            <person name="Tritt A."/>
            <person name="Yoshinaga Y."/>
            <person name="Zwiers L.-H."/>
            <person name="Turgeon B."/>
            <person name="Goodwin S."/>
            <person name="Spatafora J."/>
            <person name="Crous P."/>
            <person name="Grigoriev I."/>
        </authorList>
    </citation>
    <scope>NUCLEOTIDE SEQUENCE</scope>
    <source>
        <strain evidence="1">CBS 269.34</strain>
    </source>
</reference>
<accession>A0A6A6QVG1</accession>
<organism evidence="1 2">
    <name type="scientific">Lophium mytilinum</name>
    <dbReference type="NCBI Taxonomy" id="390894"/>
    <lineage>
        <taxon>Eukaryota</taxon>
        <taxon>Fungi</taxon>
        <taxon>Dikarya</taxon>
        <taxon>Ascomycota</taxon>
        <taxon>Pezizomycotina</taxon>
        <taxon>Dothideomycetes</taxon>
        <taxon>Pleosporomycetidae</taxon>
        <taxon>Mytilinidiales</taxon>
        <taxon>Mytilinidiaceae</taxon>
        <taxon>Lophium</taxon>
    </lineage>
</organism>
<name>A0A6A6QVG1_9PEZI</name>
<sequence>MSPTSKLSPRLCRGGTLSRAASLFLSHHSPWRHHHSTPPCALSTVSRCTLAFLYCAVTQLGGLPEILRLPRDVAPMLPETATCPNEANVHPRRQHAPQLQGCSRRFLSPEFWQSGPPWAVAGTLAASIPAPGGPGETLETDIAWHAQVSVRSWVNLRSNRPSPVVSLM</sequence>